<dbReference type="Proteomes" id="UP000059680">
    <property type="component" value="Chromosome 1"/>
</dbReference>
<evidence type="ECO:0000313" key="1">
    <source>
        <dbReference type="EMBL" id="BAS71915.1"/>
    </source>
</evidence>
<accession>A0A0P0V291</accession>
<proteinExistence type="predicted"/>
<dbReference type="InParanoid" id="A0A0P0V291"/>
<protein>
    <submittedName>
        <fullName evidence="1">Os01g0330950 protein</fullName>
    </submittedName>
</protein>
<dbReference type="PaxDb" id="39947-A0A0P0V291"/>
<dbReference type="AlphaFoldDB" id="A0A0P0V291"/>
<reference evidence="1 2" key="3">
    <citation type="journal article" date="2013" name="Rice">
        <title>Improvement of the Oryza sativa Nipponbare reference genome using next generation sequence and optical map data.</title>
        <authorList>
            <person name="Kawahara Y."/>
            <person name="de la Bastide M."/>
            <person name="Hamilton J.P."/>
            <person name="Kanamori H."/>
            <person name="McCombie W.R."/>
            <person name="Ouyang S."/>
            <person name="Schwartz D.C."/>
            <person name="Tanaka T."/>
            <person name="Wu J."/>
            <person name="Zhou S."/>
            <person name="Childs K.L."/>
            <person name="Davidson R.M."/>
            <person name="Lin H."/>
            <person name="Quesada-Ocampo L."/>
            <person name="Vaillancourt B."/>
            <person name="Sakai H."/>
            <person name="Lee S.S."/>
            <person name="Kim J."/>
            <person name="Numa H."/>
            <person name="Itoh T."/>
            <person name="Buell C.R."/>
            <person name="Matsumoto T."/>
        </authorList>
    </citation>
    <scope>NUCLEOTIDE SEQUENCE [LARGE SCALE GENOMIC DNA]</scope>
    <source>
        <strain evidence="2">cv. Nipponbare</strain>
    </source>
</reference>
<organism evidence="1 2">
    <name type="scientific">Oryza sativa subsp. japonica</name>
    <name type="common">Rice</name>
    <dbReference type="NCBI Taxonomy" id="39947"/>
    <lineage>
        <taxon>Eukaryota</taxon>
        <taxon>Viridiplantae</taxon>
        <taxon>Streptophyta</taxon>
        <taxon>Embryophyta</taxon>
        <taxon>Tracheophyta</taxon>
        <taxon>Spermatophyta</taxon>
        <taxon>Magnoliopsida</taxon>
        <taxon>Liliopsida</taxon>
        <taxon>Poales</taxon>
        <taxon>Poaceae</taxon>
        <taxon>BOP clade</taxon>
        <taxon>Oryzoideae</taxon>
        <taxon>Oryzeae</taxon>
        <taxon>Oryzinae</taxon>
        <taxon>Oryza</taxon>
        <taxon>Oryza sativa</taxon>
    </lineage>
</organism>
<sequence>MVAIESDWQVDEMCKQFESEKRQCISQSNTLHGPKTELVTDLGDAIAEVDDLCVLVNDAVSDNSNPSLVDEDFLQLYNNDLEGKLKEIKRQKEDPDERCEGDTDVEDIFPLTINLLDTRSTPIARRKGKETAIQHDNPPSPLVVVDSFRANFSQI</sequence>
<gene>
    <name evidence="1" type="ordered locus">Os01g0330950</name>
    <name evidence="1" type="ORF">OSNPB_010330950</name>
</gene>
<reference evidence="2" key="1">
    <citation type="journal article" date="2005" name="Nature">
        <title>The map-based sequence of the rice genome.</title>
        <authorList>
            <consortium name="International rice genome sequencing project (IRGSP)"/>
            <person name="Matsumoto T."/>
            <person name="Wu J."/>
            <person name="Kanamori H."/>
            <person name="Katayose Y."/>
            <person name="Fujisawa M."/>
            <person name="Namiki N."/>
            <person name="Mizuno H."/>
            <person name="Yamamoto K."/>
            <person name="Antonio B.A."/>
            <person name="Baba T."/>
            <person name="Sakata K."/>
            <person name="Nagamura Y."/>
            <person name="Aoki H."/>
            <person name="Arikawa K."/>
            <person name="Arita K."/>
            <person name="Bito T."/>
            <person name="Chiden Y."/>
            <person name="Fujitsuka N."/>
            <person name="Fukunaka R."/>
            <person name="Hamada M."/>
            <person name="Harada C."/>
            <person name="Hayashi A."/>
            <person name="Hijishita S."/>
            <person name="Honda M."/>
            <person name="Hosokawa S."/>
            <person name="Ichikawa Y."/>
            <person name="Idonuma A."/>
            <person name="Iijima M."/>
            <person name="Ikeda M."/>
            <person name="Ikeno M."/>
            <person name="Ito K."/>
            <person name="Ito S."/>
            <person name="Ito T."/>
            <person name="Ito Y."/>
            <person name="Ito Y."/>
            <person name="Iwabuchi A."/>
            <person name="Kamiya K."/>
            <person name="Karasawa W."/>
            <person name="Kurita K."/>
            <person name="Katagiri S."/>
            <person name="Kikuta A."/>
            <person name="Kobayashi H."/>
            <person name="Kobayashi N."/>
            <person name="Machita K."/>
            <person name="Maehara T."/>
            <person name="Masukawa M."/>
            <person name="Mizubayashi T."/>
            <person name="Mukai Y."/>
            <person name="Nagasaki H."/>
            <person name="Nagata Y."/>
            <person name="Naito S."/>
            <person name="Nakashima M."/>
            <person name="Nakama Y."/>
            <person name="Nakamichi Y."/>
            <person name="Nakamura M."/>
            <person name="Meguro A."/>
            <person name="Negishi M."/>
            <person name="Ohta I."/>
            <person name="Ohta T."/>
            <person name="Okamoto M."/>
            <person name="Ono N."/>
            <person name="Saji S."/>
            <person name="Sakaguchi M."/>
            <person name="Sakai K."/>
            <person name="Shibata M."/>
            <person name="Shimokawa T."/>
            <person name="Song J."/>
            <person name="Takazaki Y."/>
            <person name="Terasawa K."/>
            <person name="Tsugane M."/>
            <person name="Tsuji K."/>
            <person name="Ueda S."/>
            <person name="Waki K."/>
            <person name="Yamagata H."/>
            <person name="Yamamoto M."/>
            <person name="Yamamoto S."/>
            <person name="Yamane H."/>
            <person name="Yoshiki S."/>
            <person name="Yoshihara R."/>
            <person name="Yukawa K."/>
            <person name="Zhong H."/>
            <person name="Yano M."/>
            <person name="Yuan Q."/>
            <person name="Ouyang S."/>
            <person name="Liu J."/>
            <person name="Jones K.M."/>
            <person name="Gansberger K."/>
            <person name="Moffat K."/>
            <person name="Hill J."/>
            <person name="Bera J."/>
            <person name="Fadrosh D."/>
            <person name="Jin S."/>
            <person name="Johri S."/>
            <person name="Kim M."/>
            <person name="Overton L."/>
            <person name="Reardon M."/>
            <person name="Tsitrin T."/>
            <person name="Vuong H."/>
            <person name="Weaver B."/>
            <person name="Ciecko A."/>
            <person name="Tallon L."/>
            <person name="Jackson J."/>
            <person name="Pai G."/>
            <person name="Aken S.V."/>
            <person name="Utterback T."/>
            <person name="Reidmuller S."/>
            <person name="Feldblyum T."/>
            <person name="Hsiao J."/>
            <person name="Zismann V."/>
            <person name="Iobst S."/>
            <person name="de Vazeille A.R."/>
            <person name="Buell C.R."/>
            <person name="Ying K."/>
            <person name="Li Y."/>
            <person name="Lu T."/>
            <person name="Huang Y."/>
            <person name="Zhao Q."/>
            <person name="Feng Q."/>
            <person name="Zhang L."/>
            <person name="Zhu J."/>
            <person name="Weng Q."/>
            <person name="Mu J."/>
            <person name="Lu Y."/>
            <person name="Fan D."/>
            <person name="Liu Y."/>
            <person name="Guan J."/>
            <person name="Zhang Y."/>
            <person name="Yu S."/>
            <person name="Liu X."/>
            <person name="Zhang Y."/>
            <person name="Hong G."/>
            <person name="Han B."/>
            <person name="Choisne N."/>
            <person name="Demange N."/>
            <person name="Orjeda G."/>
            <person name="Samain S."/>
            <person name="Cattolico L."/>
            <person name="Pelletier E."/>
            <person name="Couloux A."/>
            <person name="Segurens B."/>
            <person name="Wincker P."/>
            <person name="D'Hont A."/>
            <person name="Scarpelli C."/>
            <person name="Weissenbach J."/>
            <person name="Salanoubat M."/>
            <person name="Quetier F."/>
            <person name="Yu Y."/>
            <person name="Kim H.R."/>
            <person name="Rambo T."/>
            <person name="Currie J."/>
            <person name="Collura K."/>
            <person name="Luo M."/>
            <person name="Yang T."/>
            <person name="Ammiraju J.S.S."/>
            <person name="Engler F."/>
            <person name="Soderlund C."/>
            <person name="Wing R.A."/>
            <person name="Palmer L.E."/>
            <person name="de la Bastide M."/>
            <person name="Spiegel L."/>
            <person name="Nascimento L."/>
            <person name="Zutavern T."/>
            <person name="O'Shaughnessy A."/>
            <person name="Dike S."/>
            <person name="Dedhia N."/>
            <person name="Preston R."/>
            <person name="Balija V."/>
            <person name="McCombie W.R."/>
            <person name="Chow T."/>
            <person name="Chen H."/>
            <person name="Chung M."/>
            <person name="Chen C."/>
            <person name="Shaw J."/>
            <person name="Wu H."/>
            <person name="Hsiao K."/>
            <person name="Chao Y."/>
            <person name="Chu M."/>
            <person name="Cheng C."/>
            <person name="Hour A."/>
            <person name="Lee P."/>
            <person name="Lin S."/>
            <person name="Lin Y."/>
            <person name="Liou J."/>
            <person name="Liu S."/>
            <person name="Hsing Y."/>
            <person name="Raghuvanshi S."/>
            <person name="Mohanty A."/>
            <person name="Bharti A.K."/>
            <person name="Gaur A."/>
            <person name="Gupta V."/>
            <person name="Kumar D."/>
            <person name="Ravi V."/>
            <person name="Vij S."/>
            <person name="Kapur A."/>
            <person name="Khurana P."/>
            <person name="Khurana P."/>
            <person name="Khurana J.P."/>
            <person name="Tyagi A.K."/>
            <person name="Gaikwad K."/>
            <person name="Singh A."/>
            <person name="Dalal V."/>
            <person name="Srivastava S."/>
            <person name="Dixit A."/>
            <person name="Pal A.K."/>
            <person name="Ghazi I.A."/>
            <person name="Yadav M."/>
            <person name="Pandit A."/>
            <person name="Bhargava A."/>
            <person name="Sureshbabu K."/>
            <person name="Batra K."/>
            <person name="Sharma T.R."/>
            <person name="Mohapatra T."/>
            <person name="Singh N.K."/>
            <person name="Messing J."/>
            <person name="Nelson A.B."/>
            <person name="Fuks G."/>
            <person name="Kavchok S."/>
            <person name="Keizer G."/>
            <person name="Linton E."/>
            <person name="Llaca V."/>
            <person name="Song R."/>
            <person name="Tanyolac B."/>
            <person name="Young S."/>
            <person name="Ho-Il K."/>
            <person name="Hahn J.H."/>
            <person name="Sangsakoo G."/>
            <person name="Vanavichit A."/>
            <person name="de Mattos Luiz.A.T."/>
            <person name="Zimmer P.D."/>
            <person name="Malone G."/>
            <person name="Dellagostin O."/>
            <person name="de Oliveira A.C."/>
            <person name="Bevan M."/>
            <person name="Bancroft I."/>
            <person name="Minx P."/>
            <person name="Cordum H."/>
            <person name="Wilson R."/>
            <person name="Cheng Z."/>
            <person name="Jin W."/>
            <person name="Jiang J."/>
            <person name="Leong S.A."/>
            <person name="Iwama H."/>
            <person name="Gojobori T."/>
            <person name="Itoh T."/>
            <person name="Niimura Y."/>
            <person name="Fujii Y."/>
            <person name="Habara T."/>
            <person name="Sakai H."/>
            <person name="Sato Y."/>
            <person name="Wilson G."/>
            <person name="Kumar K."/>
            <person name="McCouch S."/>
            <person name="Juretic N."/>
            <person name="Hoen D."/>
            <person name="Wright S."/>
            <person name="Bruskiewich R."/>
            <person name="Bureau T."/>
            <person name="Miyao A."/>
            <person name="Hirochika H."/>
            <person name="Nishikawa T."/>
            <person name="Kadowaki K."/>
            <person name="Sugiura M."/>
            <person name="Burr B."/>
            <person name="Sasaki T."/>
        </authorList>
    </citation>
    <scope>NUCLEOTIDE SEQUENCE [LARGE SCALE GENOMIC DNA]</scope>
    <source>
        <strain evidence="2">cv. Nipponbare</strain>
    </source>
</reference>
<reference evidence="1 2" key="2">
    <citation type="journal article" date="2013" name="Plant Cell Physiol.">
        <title>Rice Annotation Project Database (RAP-DB): an integrative and interactive database for rice genomics.</title>
        <authorList>
            <person name="Sakai H."/>
            <person name="Lee S.S."/>
            <person name="Tanaka T."/>
            <person name="Numa H."/>
            <person name="Kim J."/>
            <person name="Kawahara Y."/>
            <person name="Wakimoto H."/>
            <person name="Yang C.C."/>
            <person name="Iwamoto M."/>
            <person name="Abe T."/>
            <person name="Yamada Y."/>
            <person name="Muto A."/>
            <person name="Inokuchi H."/>
            <person name="Ikemura T."/>
            <person name="Matsumoto T."/>
            <person name="Sasaki T."/>
            <person name="Itoh T."/>
        </authorList>
    </citation>
    <scope>NUCLEOTIDE SEQUENCE [LARGE SCALE GENOMIC DNA]</scope>
    <source>
        <strain evidence="2">cv. Nipponbare</strain>
    </source>
</reference>
<keyword evidence="2" id="KW-1185">Reference proteome</keyword>
<evidence type="ECO:0000313" key="2">
    <source>
        <dbReference type="Proteomes" id="UP000059680"/>
    </source>
</evidence>
<dbReference type="EMBL" id="AP014957">
    <property type="protein sequence ID" value="BAS71915.1"/>
    <property type="molecule type" value="Genomic_DNA"/>
</dbReference>
<name>A0A0P0V291_ORYSJ</name>